<dbReference type="OrthoDB" id="71227at2759"/>
<feature type="coiled-coil region" evidence="1">
    <location>
        <begin position="29"/>
        <end position="63"/>
    </location>
</feature>
<name>A0A6G1ESH3_9ORYZ</name>
<proteinExistence type="predicted"/>
<evidence type="ECO:0000313" key="3">
    <source>
        <dbReference type="Proteomes" id="UP000479710"/>
    </source>
</evidence>
<comment type="caution">
    <text evidence="2">The sequence shown here is derived from an EMBL/GenBank/DDBJ whole genome shotgun (WGS) entry which is preliminary data.</text>
</comment>
<keyword evidence="3" id="KW-1185">Reference proteome</keyword>
<keyword evidence="1" id="KW-0175">Coiled coil</keyword>
<evidence type="ECO:0000313" key="2">
    <source>
        <dbReference type="EMBL" id="KAF0927522.1"/>
    </source>
</evidence>
<reference evidence="2 3" key="1">
    <citation type="submission" date="2019-11" db="EMBL/GenBank/DDBJ databases">
        <title>Whole genome sequence of Oryza granulata.</title>
        <authorList>
            <person name="Li W."/>
        </authorList>
    </citation>
    <scope>NUCLEOTIDE SEQUENCE [LARGE SCALE GENOMIC DNA]</scope>
    <source>
        <strain evidence="3">cv. Menghai</strain>
        <tissue evidence="2">Leaf</tissue>
    </source>
</reference>
<dbReference type="AlphaFoldDB" id="A0A6G1ESH3"/>
<accession>A0A6G1ESH3</accession>
<evidence type="ECO:0000256" key="1">
    <source>
        <dbReference type="SAM" id="Coils"/>
    </source>
</evidence>
<dbReference type="EMBL" id="SPHZ02000003">
    <property type="protein sequence ID" value="KAF0927522.1"/>
    <property type="molecule type" value="Genomic_DNA"/>
</dbReference>
<sequence>MVLGLMALVMVLAESVLQPLDSTMLSEAKERLGGDLALAREELAKLSESLKVANQAIEISRREKEEVLDLMVRMLGFSEEDKQRIGFAQSNAGKGVVRDPVKRLRRLQSLMEEIVLLQPYNMIDSSLNKDGWIFISLLQCSHVYSRVFSSGSDVNE</sequence>
<dbReference type="Proteomes" id="UP000479710">
    <property type="component" value="Unassembled WGS sequence"/>
</dbReference>
<gene>
    <name evidence="2" type="ORF">E2562_034162</name>
</gene>
<protein>
    <submittedName>
        <fullName evidence="2">Uncharacterized protein</fullName>
    </submittedName>
</protein>
<organism evidence="2 3">
    <name type="scientific">Oryza meyeriana var. granulata</name>
    <dbReference type="NCBI Taxonomy" id="110450"/>
    <lineage>
        <taxon>Eukaryota</taxon>
        <taxon>Viridiplantae</taxon>
        <taxon>Streptophyta</taxon>
        <taxon>Embryophyta</taxon>
        <taxon>Tracheophyta</taxon>
        <taxon>Spermatophyta</taxon>
        <taxon>Magnoliopsida</taxon>
        <taxon>Liliopsida</taxon>
        <taxon>Poales</taxon>
        <taxon>Poaceae</taxon>
        <taxon>BOP clade</taxon>
        <taxon>Oryzoideae</taxon>
        <taxon>Oryzeae</taxon>
        <taxon>Oryzinae</taxon>
        <taxon>Oryza</taxon>
        <taxon>Oryza meyeriana</taxon>
    </lineage>
</organism>